<dbReference type="InterPro" id="IPR012480">
    <property type="entry name" value="Hepar_II_III_C"/>
</dbReference>
<gene>
    <name evidence="2" type="ORF">METZ01_LOCUS392862</name>
</gene>
<protein>
    <recommendedName>
        <fullName evidence="1">Heparinase II/III-like C-terminal domain-containing protein</fullName>
    </recommendedName>
</protein>
<dbReference type="GO" id="GO:0016829">
    <property type="term" value="F:lyase activity"/>
    <property type="evidence" value="ECO:0007669"/>
    <property type="project" value="InterPro"/>
</dbReference>
<feature type="domain" description="Heparinase II/III-like C-terminal" evidence="1">
    <location>
        <begin position="27"/>
        <end position="112"/>
    </location>
</feature>
<evidence type="ECO:0000259" key="1">
    <source>
        <dbReference type="Pfam" id="PF07940"/>
    </source>
</evidence>
<feature type="non-terminal residue" evidence="2">
    <location>
        <position position="1"/>
    </location>
</feature>
<organism evidence="2">
    <name type="scientific">marine metagenome</name>
    <dbReference type="NCBI Taxonomy" id="408172"/>
    <lineage>
        <taxon>unclassified sequences</taxon>
        <taxon>metagenomes</taxon>
        <taxon>ecological metagenomes</taxon>
    </lineage>
</organism>
<accession>A0A382V225</accession>
<proteinExistence type="predicted"/>
<evidence type="ECO:0000313" key="2">
    <source>
        <dbReference type="EMBL" id="SVD40008.1"/>
    </source>
</evidence>
<reference evidence="2" key="1">
    <citation type="submission" date="2018-05" db="EMBL/GenBank/DDBJ databases">
        <authorList>
            <person name="Lanie J.A."/>
            <person name="Ng W.-L."/>
            <person name="Kazmierczak K.M."/>
            <person name="Andrzejewski T.M."/>
            <person name="Davidsen T.M."/>
            <person name="Wayne K.J."/>
            <person name="Tettelin H."/>
            <person name="Glass J.I."/>
            <person name="Rusch D."/>
            <person name="Podicherti R."/>
            <person name="Tsui H.-C.T."/>
            <person name="Winkler M.E."/>
        </authorList>
    </citation>
    <scope>NUCLEOTIDE SEQUENCE</scope>
</reference>
<dbReference type="EMBL" id="UINC01148234">
    <property type="protein sequence ID" value="SVD40008.1"/>
    <property type="molecule type" value="Genomic_DNA"/>
</dbReference>
<sequence length="256" mass="27602">LVVQRDGVGVLETPGEGVVIPPLAILTTQRDDDDWGLVGSEAAGYNGVDWRRNLIWRKGRYIAVVDELHCRESGEYHCRCLWRVVGDVMAEVGQVRLHQDGAELFLLHADDSTREIVEDDGGPWSGYLHHAGTVHVVHQKIAARLQTGESLTFLHVFTPHQSVKIERWGPALLRITDGDETTVVGARAGAPVAMEAGDAPAAQIIVGRPTKTAAPINDSAGRTQPLWEHDLDVGTFGPIATIEPASRPGLVVSGAA</sequence>
<dbReference type="Gene3D" id="2.70.98.70">
    <property type="match status" value="1"/>
</dbReference>
<name>A0A382V225_9ZZZZ</name>
<dbReference type="Pfam" id="PF07940">
    <property type="entry name" value="Hepar_II_III_C"/>
    <property type="match status" value="1"/>
</dbReference>
<dbReference type="AlphaFoldDB" id="A0A382V225"/>